<keyword evidence="3" id="KW-1003">Cell membrane</keyword>
<comment type="subcellular location">
    <subcellularLocation>
        <location evidence="1 7">Cell membrane</location>
        <topology evidence="1 7">Multi-pass membrane protein</topology>
    </subcellularLocation>
</comment>
<name>A0AAW6U715_9MOLU</name>
<evidence type="ECO:0000256" key="4">
    <source>
        <dbReference type="ARBA" id="ARBA00022692"/>
    </source>
</evidence>
<comment type="caution">
    <text evidence="9">The sequence shown here is derived from an EMBL/GenBank/DDBJ whole genome shotgun (WGS) entry which is preliminary data.</text>
</comment>
<evidence type="ECO:0000256" key="2">
    <source>
        <dbReference type="ARBA" id="ARBA00022448"/>
    </source>
</evidence>
<keyword evidence="6 7" id="KW-0472">Membrane</keyword>
<evidence type="ECO:0000256" key="3">
    <source>
        <dbReference type="ARBA" id="ARBA00022475"/>
    </source>
</evidence>
<evidence type="ECO:0000256" key="7">
    <source>
        <dbReference type="RuleBase" id="RU363032"/>
    </source>
</evidence>
<evidence type="ECO:0000313" key="9">
    <source>
        <dbReference type="EMBL" id="MDI6452570.1"/>
    </source>
</evidence>
<evidence type="ECO:0000259" key="8">
    <source>
        <dbReference type="PROSITE" id="PS50928"/>
    </source>
</evidence>
<feature type="transmembrane region" description="Helical" evidence="7">
    <location>
        <begin position="210"/>
        <end position="234"/>
    </location>
</feature>
<dbReference type="Pfam" id="PF12911">
    <property type="entry name" value="OppC_N"/>
    <property type="match status" value="1"/>
</dbReference>
<evidence type="ECO:0000256" key="6">
    <source>
        <dbReference type="ARBA" id="ARBA00023136"/>
    </source>
</evidence>
<dbReference type="Proteomes" id="UP001431532">
    <property type="component" value="Unassembled WGS sequence"/>
</dbReference>
<dbReference type="PROSITE" id="PS50928">
    <property type="entry name" value="ABC_TM1"/>
    <property type="match status" value="1"/>
</dbReference>
<comment type="similarity">
    <text evidence="7">Belongs to the binding-protein-dependent transport system permease family.</text>
</comment>
<feature type="domain" description="ABC transmembrane type-1" evidence="8">
    <location>
        <begin position="90"/>
        <end position="281"/>
    </location>
</feature>
<evidence type="ECO:0000313" key="10">
    <source>
        <dbReference type="Proteomes" id="UP001431532"/>
    </source>
</evidence>
<evidence type="ECO:0000256" key="1">
    <source>
        <dbReference type="ARBA" id="ARBA00004651"/>
    </source>
</evidence>
<dbReference type="InterPro" id="IPR035906">
    <property type="entry name" value="MetI-like_sf"/>
</dbReference>
<keyword evidence="2 7" id="KW-0813">Transport</keyword>
<dbReference type="CDD" id="cd06261">
    <property type="entry name" value="TM_PBP2"/>
    <property type="match status" value="1"/>
</dbReference>
<dbReference type="InterPro" id="IPR000515">
    <property type="entry name" value="MetI-like"/>
</dbReference>
<feature type="transmembrane region" description="Helical" evidence="7">
    <location>
        <begin position="30"/>
        <end position="49"/>
    </location>
</feature>
<keyword evidence="10" id="KW-1185">Reference proteome</keyword>
<proteinExistence type="inferred from homology"/>
<organism evidence="9 10">
    <name type="scientific">Peloplasma aerotolerans</name>
    <dbReference type="NCBI Taxonomy" id="3044389"/>
    <lineage>
        <taxon>Bacteria</taxon>
        <taxon>Bacillati</taxon>
        <taxon>Mycoplasmatota</taxon>
        <taxon>Mollicutes</taxon>
        <taxon>Acholeplasmatales</taxon>
        <taxon>Acholeplasmataceae</taxon>
        <taxon>Peloplasma</taxon>
    </lineage>
</organism>
<reference evidence="9" key="1">
    <citation type="submission" date="2023-05" db="EMBL/GenBank/DDBJ databases">
        <title>Mariniplasma microaerophilum sp. nov., a novel anaerobic mollicute isolated from terrestrial mud volcano, Taman Peninsula, Russia.</title>
        <authorList>
            <person name="Khomyakova M.A."/>
            <person name="Merkel A.Y."/>
            <person name="Slobodkin A.I."/>
        </authorList>
    </citation>
    <scope>NUCLEOTIDE SEQUENCE</scope>
    <source>
        <strain evidence="9">M4Ah</strain>
    </source>
</reference>
<protein>
    <submittedName>
        <fullName evidence="9">ABC transporter permease</fullName>
    </submittedName>
</protein>
<keyword evidence="4 7" id="KW-0812">Transmembrane</keyword>
<dbReference type="PANTHER" id="PTHR43386:SF1">
    <property type="entry name" value="D,D-DIPEPTIDE TRANSPORT SYSTEM PERMEASE PROTEIN DDPC-RELATED"/>
    <property type="match status" value="1"/>
</dbReference>
<feature type="transmembrane region" description="Helical" evidence="7">
    <location>
        <begin position="254"/>
        <end position="282"/>
    </location>
</feature>
<evidence type="ECO:0000256" key="5">
    <source>
        <dbReference type="ARBA" id="ARBA00022989"/>
    </source>
</evidence>
<dbReference type="Pfam" id="PF00528">
    <property type="entry name" value="BPD_transp_1"/>
    <property type="match status" value="1"/>
</dbReference>
<dbReference type="SUPFAM" id="SSF161098">
    <property type="entry name" value="MetI-like"/>
    <property type="match status" value="1"/>
</dbReference>
<dbReference type="Gene3D" id="1.10.3720.10">
    <property type="entry name" value="MetI-like"/>
    <property type="match status" value="1"/>
</dbReference>
<keyword evidence="5 7" id="KW-1133">Transmembrane helix</keyword>
<feature type="transmembrane region" description="Helical" evidence="7">
    <location>
        <begin position="152"/>
        <end position="172"/>
    </location>
</feature>
<dbReference type="GO" id="GO:0055085">
    <property type="term" value="P:transmembrane transport"/>
    <property type="evidence" value="ECO:0007669"/>
    <property type="project" value="InterPro"/>
</dbReference>
<accession>A0AAW6U715</accession>
<dbReference type="EMBL" id="JASCXW010000006">
    <property type="protein sequence ID" value="MDI6452570.1"/>
    <property type="molecule type" value="Genomic_DNA"/>
</dbReference>
<dbReference type="GO" id="GO:0005886">
    <property type="term" value="C:plasma membrane"/>
    <property type="evidence" value="ECO:0007669"/>
    <property type="project" value="UniProtKB-SubCell"/>
</dbReference>
<feature type="transmembrane region" description="Helical" evidence="7">
    <location>
        <begin position="125"/>
        <end position="146"/>
    </location>
</feature>
<gene>
    <name evidence="9" type="ORF">QJ521_03235</name>
</gene>
<dbReference type="RefSeq" id="WP_282838986.1">
    <property type="nucleotide sequence ID" value="NZ_JASCXW010000006.1"/>
</dbReference>
<dbReference type="AlphaFoldDB" id="A0AAW6U715"/>
<feature type="transmembrane region" description="Helical" evidence="7">
    <location>
        <begin position="94"/>
        <end position="118"/>
    </location>
</feature>
<dbReference type="InterPro" id="IPR025966">
    <property type="entry name" value="OppC_N"/>
</dbReference>
<dbReference type="InterPro" id="IPR050366">
    <property type="entry name" value="BP-dependent_transpt_permease"/>
</dbReference>
<sequence length="335" mass="37052">MKKFWTVFKKRFRPTTEFLMKLWKHPKGRVGLIIVIFLFVVAIFAPIIAPFDPYDVTQRAAKGLRPSLTHPLGTTITTGQDIFSMLIYGARVSLLIGISTGVILAFLGAIMGVMAGYIGGFVDNLIMRTVDVMLVIPTLPLIIVLTNLLGRNYFVIIFVFVLFGWTGLARIIRSLVLVLKNSNYVKAAELAGASRWHIMFRHILPGTSHLLIMTTALTSAGIMVAEAGLSFLGLGDPTAISWGKMLADAQGGGAMLFGAWWWIMAPGIGIFLAVFSFMRIGIVMEEIFNPRMKASSNVYKIFKTLNNQYLDEVFSSMDESMILGYPVGEEEQVNP</sequence>
<dbReference type="PANTHER" id="PTHR43386">
    <property type="entry name" value="OLIGOPEPTIDE TRANSPORT SYSTEM PERMEASE PROTEIN APPC"/>
    <property type="match status" value="1"/>
</dbReference>